<evidence type="ECO:0000313" key="3">
    <source>
        <dbReference type="Proteomes" id="UP001165121"/>
    </source>
</evidence>
<dbReference type="EMBL" id="BSXT01001448">
    <property type="protein sequence ID" value="GMF42467.1"/>
    <property type="molecule type" value="Genomic_DNA"/>
</dbReference>
<evidence type="ECO:0000313" key="2">
    <source>
        <dbReference type="EMBL" id="GMF42467.1"/>
    </source>
</evidence>
<dbReference type="PANTHER" id="PTHR31827">
    <property type="entry name" value="EMB|CAB89363.1"/>
    <property type="match status" value="1"/>
</dbReference>
<dbReference type="OrthoDB" id="125330at2759"/>
<comment type="caution">
    <text evidence="2">The sequence shown here is derived from an EMBL/GenBank/DDBJ whole genome shotgun (WGS) entry which is preliminary data.</text>
</comment>
<organism evidence="2 3">
    <name type="scientific">Phytophthora fragariaefolia</name>
    <dbReference type="NCBI Taxonomy" id="1490495"/>
    <lineage>
        <taxon>Eukaryota</taxon>
        <taxon>Sar</taxon>
        <taxon>Stramenopiles</taxon>
        <taxon>Oomycota</taxon>
        <taxon>Peronosporomycetes</taxon>
        <taxon>Peronosporales</taxon>
        <taxon>Peronosporaceae</taxon>
        <taxon>Phytophthora</taxon>
    </lineage>
</organism>
<evidence type="ECO:0000259" key="1">
    <source>
        <dbReference type="Pfam" id="PF24906"/>
    </source>
</evidence>
<dbReference type="PANTHER" id="PTHR31827:SF1">
    <property type="entry name" value="EMB|CAB89363.1"/>
    <property type="match status" value="1"/>
</dbReference>
<feature type="domain" description="WRKY19-like zinc finger" evidence="1">
    <location>
        <begin position="202"/>
        <end position="225"/>
    </location>
</feature>
<name>A0A9W7CUI8_9STRA</name>
<feature type="domain" description="WRKY19-like zinc finger" evidence="1">
    <location>
        <begin position="178"/>
        <end position="201"/>
    </location>
</feature>
<accession>A0A9W7CUI8</accession>
<dbReference type="AlphaFoldDB" id="A0A9W7CUI8"/>
<sequence length="298" mass="32119">MTTATNVGSCNVISNNEFLALLNLVIPDYVAMVEMEQAAGYKQSSSSFTCQSKVSLSISPVQDVGAYPSVQSFAHSWWDVGPCIAPSVTNSKPFQEMAKSDEPQTSFILPEPVFEAQSEAKLLFDQAHELVDPLELFQDSIGLLDQGATKLRHTSKCSIPGCNTKRQSHGRCMRHGGGKRCAIVGCTNGAQTKGVCKRHGGGARCKFQNCSKSSQSGGFCRTHGGGKLCVAPGCTKGAQRHGKCATHLSRKCSFPGCPRVERCGGFCGSHRPFKQQYVDFEQLNPAIEPLHSLDIDLV</sequence>
<protein>
    <submittedName>
        <fullName evidence="2">Unnamed protein product</fullName>
    </submittedName>
</protein>
<proteinExistence type="predicted"/>
<dbReference type="Proteomes" id="UP001165121">
    <property type="component" value="Unassembled WGS sequence"/>
</dbReference>
<reference evidence="2" key="1">
    <citation type="submission" date="2023-04" db="EMBL/GenBank/DDBJ databases">
        <title>Phytophthora fragariaefolia NBRC 109709.</title>
        <authorList>
            <person name="Ichikawa N."/>
            <person name="Sato H."/>
            <person name="Tonouchi N."/>
        </authorList>
    </citation>
    <scope>NUCLEOTIDE SEQUENCE</scope>
    <source>
        <strain evidence="2">NBRC 109709</strain>
    </source>
</reference>
<gene>
    <name evidence="2" type="ORF">Pfra01_001391100</name>
</gene>
<dbReference type="Pfam" id="PF24906">
    <property type="entry name" value="Zf_WRKY19"/>
    <property type="match status" value="2"/>
</dbReference>
<dbReference type="InterPro" id="IPR056866">
    <property type="entry name" value="Znf_WRKY19"/>
</dbReference>
<keyword evidence="3" id="KW-1185">Reference proteome</keyword>